<proteinExistence type="predicted"/>
<comment type="caution">
    <text evidence="3">The sequence shown here is derived from an EMBL/GenBank/DDBJ whole genome shotgun (WGS) entry which is preliminary data.</text>
</comment>
<dbReference type="Gene3D" id="1.25.40.10">
    <property type="entry name" value="Tetratricopeptide repeat domain"/>
    <property type="match status" value="4"/>
</dbReference>
<evidence type="ECO:0000256" key="1">
    <source>
        <dbReference type="ARBA" id="ARBA00022737"/>
    </source>
</evidence>
<dbReference type="Pfam" id="PF13041">
    <property type="entry name" value="PPR_2"/>
    <property type="match status" value="1"/>
</dbReference>
<dbReference type="AlphaFoldDB" id="A0A834SSW4"/>
<gene>
    <name evidence="3" type="ORF">G2W53_036107</name>
</gene>
<dbReference type="InterPro" id="IPR011990">
    <property type="entry name" value="TPR-like_helical_dom_sf"/>
</dbReference>
<reference evidence="3" key="1">
    <citation type="submission" date="2020-09" db="EMBL/GenBank/DDBJ databases">
        <title>Genome-Enabled Discovery of Anthraquinone Biosynthesis in Senna tora.</title>
        <authorList>
            <person name="Kang S.-H."/>
            <person name="Pandey R.P."/>
            <person name="Lee C.-M."/>
            <person name="Sim J.-S."/>
            <person name="Jeong J.-T."/>
            <person name="Choi B.-S."/>
            <person name="Jung M."/>
            <person name="Ginzburg D."/>
            <person name="Zhao K."/>
            <person name="Won S.Y."/>
            <person name="Oh T.-J."/>
            <person name="Yu Y."/>
            <person name="Kim N.-H."/>
            <person name="Lee O.R."/>
            <person name="Lee T.-H."/>
            <person name="Bashyal P."/>
            <person name="Kim T.-S."/>
            <person name="Lee W.-H."/>
            <person name="Kawkins C."/>
            <person name="Kim C.-K."/>
            <person name="Kim J.S."/>
            <person name="Ahn B.O."/>
            <person name="Rhee S.Y."/>
            <person name="Sohng J.K."/>
        </authorList>
    </citation>
    <scope>NUCLEOTIDE SEQUENCE</scope>
    <source>
        <tissue evidence="3">Leaf</tissue>
    </source>
</reference>
<dbReference type="FunFam" id="1.25.40.10:FF:001746">
    <property type="entry name" value="Pentatricopeptide repeat-containing protein mitochondrial"/>
    <property type="match status" value="1"/>
</dbReference>
<keyword evidence="4" id="KW-1185">Reference proteome</keyword>
<dbReference type="Pfam" id="PF01535">
    <property type="entry name" value="PPR"/>
    <property type="match status" value="6"/>
</dbReference>
<keyword evidence="1" id="KW-0677">Repeat</keyword>
<dbReference type="InterPro" id="IPR002885">
    <property type="entry name" value="PPR_rpt"/>
</dbReference>
<dbReference type="Proteomes" id="UP000634136">
    <property type="component" value="Unassembled WGS sequence"/>
</dbReference>
<accession>A0A834SSW4</accession>
<dbReference type="EMBL" id="JAAIUW010000011">
    <property type="protein sequence ID" value="KAF7809364.1"/>
    <property type="molecule type" value="Genomic_DNA"/>
</dbReference>
<feature type="repeat" description="PPR" evidence="2">
    <location>
        <begin position="258"/>
        <end position="292"/>
    </location>
</feature>
<dbReference type="NCBIfam" id="TIGR00756">
    <property type="entry name" value="PPR"/>
    <property type="match status" value="2"/>
</dbReference>
<dbReference type="InterPro" id="IPR046848">
    <property type="entry name" value="E_motif"/>
</dbReference>
<evidence type="ECO:0000313" key="3">
    <source>
        <dbReference type="EMBL" id="KAF7809364.1"/>
    </source>
</evidence>
<dbReference type="Pfam" id="PF20431">
    <property type="entry name" value="E_motif"/>
    <property type="match status" value="1"/>
</dbReference>
<protein>
    <submittedName>
        <fullName evidence="3">Pentatricopeptide repeat-containing protein</fullName>
    </submittedName>
</protein>
<dbReference type="PANTHER" id="PTHR47926:SF344">
    <property type="entry name" value="OS07G0636900 PROTEIN"/>
    <property type="match status" value="1"/>
</dbReference>
<dbReference type="PROSITE" id="PS51375">
    <property type="entry name" value="PPR"/>
    <property type="match status" value="2"/>
</dbReference>
<dbReference type="GO" id="GO:0009451">
    <property type="term" value="P:RNA modification"/>
    <property type="evidence" value="ECO:0007669"/>
    <property type="project" value="InterPro"/>
</dbReference>
<sequence>MKTKLQREPQISETICTDVAFSELVLHHHPPLTTKQLLQPSVEIGVILLDFHCVVLNASLSLSKFLAAMTLSLPRFICTSSRIAFMLHQVSCMMELEQAQAIITKAGLHAHLPFSTKLVIFSALSPMGNLFHALALFKETSMDNSFICNTMIRAFSSSAFPLQALYIYNHMQTMTVFSDRFTYNFALKACSRAHRFSQECRTFDGHDFALKGVELHCTLLKLGFGEDPFIQNSLLSMYCLCGFVPIARHLFDEMSNRTLVSWNIMISAYNRINDFESADYLLKSMPHKNVVSWNTLITKNIRLGNIEAARRVFYSMPERDVVSWNSMIAGCVSVKDYAGALTLFFEMQNANVKPTQITLISILGACAETGALEIGRKIHQALKVGKYRIEGYLGNALLDMYAKCGNLNSAWEIFNGIRIKPVSCWNAMIVGLAVHGYSEEALGLFSAMEQKLDIVRPNRVTFIGVLIACSHMGLVDKARWYFDRMIKEYKIVPDVKHYGCMVDLLSRWGSLDEAYQMIKIVPFHASAVLWRTLLGACRRHGNVGLAEICFLQLAKLENLTDGDYVLLSNIYAEAEQWEDVIRVRSEMIDMHVSKKAGYSLVDEK</sequence>
<organism evidence="3 4">
    <name type="scientific">Senna tora</name>
    <dbReference type="NCBI Taxonomy" id="362788"/>
    <lineage>
        <taxon>Eukaryota</taxon>
        <taxon>Viridiplantae</taxon>
        <taxon>Streptophyta</taxon>
        <taxon>Embryophyta</taxon>
        <taxon>Tracheophyta</taxon>
        <taxon>Spermatophyta</taxon>
        <taxon>Magnoliopsida</taxon>
        <taxon>eudicotyledons</taxon>
        <taxon>Gunneridae</taxon>
        <taxon>Pentapetalae</taxon>
        <taxon>rosids</taxon>
        <taxon>fabids</taxon>
        <taxon>Fabales</taxon>
        <taxon>Fabaceae</taxon>
        <taxon>Caesalpinioideae</taxon>
        <taxon>Cassia clade</taxon>
        <taxon>Senna</taxon>
    </lineage>
</organism>
<dbReference type="InterPro" id="IPR046960">
    <property type="entry name" value="PPR_At4g14850-like_plant"/>
</dbReference>
<dbReference type="FunFam" id="1.25.40.10:FF:000184">
    <property type="entry name" value="Pentatricopeptide repeat-containing protein, chloroplastic"/>
    <property type="match status" value="1"/>
</dbReference>
<dbReference type="OrthoDB" id="185373at2759"/>
<dbReference type="PANTHER" id="PTHR47926">
    <property type="entry name" value="PENTATRICOPEPTIDE REPEAT-CONTAINING PROTEIN"/>
    <property type="match status" value="1"/>
</dbReference>
<name>A0A834SSW4_9FABA</name>
<evidence type="ECO:0000256" key="2">
    <source>
        <dbReference type="PROSITE-ProRule" id="PRU00708"/>
    </source>
</evidence>
<dbReference type="GO" id="GO:0003723">
    <property type="term" value="F:RNA binding"/>
    <property type="evidence" value="ECO:0007669"/>
    <property type="project" value="InterPro"/>
</dbReference>
<evidence type="ECO:0000313" key="4">
    <source>
        <dbReference type="Proteomes" id="UP000634136"/>
    </source>
</evidence>
<feature type="repeat" description="PPR" evidence="2">
    <location>
        <begin position="320"/>
        <end position="354"/>
    </location>
</feature>